<proteinExistence type="predicted"/>
<dbReference type="Gene3D" id="1.25.40.10">
    <property type="entry name" value="Tetratricopeptide repeat domain"/>
    <property type="match status" value="3"/>
</dbReference>
<evidence type="ECO:0000259" key="2">
    <source>
        <dbReference type="Pfam" id="PF12770"/>
    </source>
</evidence>
<reference evidence="3 4" key="1">
    <citation type="journal article" date="2021" name="Nat. Commun.">
        <title>Genetic determinants of endophytism in the Arabidopsis root mycobiome.</title>
        <authorList>
            <person name="Mesny F."/>
            <person name="Miyauchi S."/>
            <person name="Thiergart T."/>
            <person name="Pickel B."/>
            <person name="Atanasova L."/>
            <person name="Karlsson M."/>
            <person name="Huettel B."/>
            <person name="Barry K.W."/>
            <person name="Haridas S."/>
            <person name="Chen C."/>
            <person name="Bauer D."/>
            <person name="Andreopoulos W."/>
            <person name="Pangilinan J."/>
            <person name="LaButti K."/>
            <person name="Riley R."/>
            <person name="Lipzen A."/>
            <person name="Clum A."/>
            <person name="Drula E."/>
            <person name="Henrissat B."/>
            <person name="Kohler A."/>
            <person name="Grigoriev I.V."/>
            <person name="Martin F.M."/>
            <person name="Hacquard S."/>
        </authorList>
    </citation>
    <scope>NUCLEOTIDE SEQUENCE [LARGE SCALE GENOMIC DNA]</scope>
    <source>
        <strain evidence="3 4">MPI-CAGE-CH-0241</strain>
    </source>
</reference>
<feature type="domain" description="CHAT" evidence="2">
    <location>
        <begin position="714"/>
        <end position="1034"/>
    </location>
</feature>
<dbReference type="Pfam" id="PF12770">
    <property type="entry name" value="CHAT"/>
    <property type="match status" value="1"/>
</dbReference>
<dbReference type="InterPro" id="IPR024983">
    <property type="entry name" value="CHAT_dom"/>
</dbReference>
<gene>
    <name evidence="3" type="ORF">B0T10DRAFT_452022</name>
</gene>
<feature type="compositionally biased region" description="Basic and acidic residues" evidence="1">
    <location>
        <begin position="988"/>
        <end position="997"/>
    </location>
</feature>
<feature type="region of interest" description="Disordered" evidence="1">
    <location>
        <begin position="983"/>
        <end position="1013"/>
    </location>
</feature>
<dbReference type="PANTHER" id="PTHR19959:SF119">
    <property type="entry name" value="FUNGAL LIPASE-LIKE DOMAIN-CONTAINING PROTEIN"/>
    <property type="match status" value="1"/>
</dbReference>
<dbReference type="SUPFAM" id="SSF81901">
    <property type="entry name" value="HCP-like"/>
    <property type="match status" value="1"/>
</dbReference>
<organism evidence="3 4">
    <name type="scientific">Thelonectria olida</name>
    <dbReference type="NCBI Taxonomy" id="1576542"/>
    <lineage>
        <taxon>Eukaryota</taxon>
        <taxon>Fungi</taxon>
        <taxon>Dikarya</taxon>
        <taxon>Ascomycota</taxon>
        <taxon>Pezizomycotina</taxon>
        <taxon>Sordariomycetes</taxon>
        <taxon>Hypocreomycetidae</taxon>
        <taxon>Hypocreales</taxon>
        <taxon>Nectriaceae</taxon>
        <taxon>Thelonectria</taxon>
    </lineage>
</organism>
<dbReference type="EMBL" id="JAGPYM010000130">
    <property type="protein sequence ID" value="KAH6866201.1"/>
    <property type="molecule type" value="Genomic_DNA"/>
</dbReference>
<dbReference type="AlphaFoldDB" id="A0A9P9AIV4"/>
<comment type="caution">
    <text evidence="3">The sequence shown here is derived from an EMBL/GenBank/DDBJ whole genome shotgun (WGS) entry which is preliminary data.</text>
</comment>
<keyword evidence="4" id="KW-1185">Reference proteome</keyword>
<dbReference type="Proteomes" id="UP000777438">
    <property type="component" value="Unassembled WGS sequence"/>
</dbReference>
<evidence type="ECO:0000256" key="1">
    <source>
        <dbReference type="SAM" id="MobiDB-lite"/>
    </source>
</evidence>
<dbReference type="PANTHER" id="PTHR19959">
    <property type="entry name" value="KINESIN LIGHT CHAIN"/>
    <property type="match status" value="1"/>
</dbReference>
<dbReference type="SUPFAM" id="SSF48452">
    <property type="entry name" value="TPR-like"/>
    <property type="match status" value="1"/>
</dbReference>
<sequence>MENSLELGLESFQRSLNTTPANHPDRVRLLQGLGSEYLYRFQISEAIDDLEIGIGRLQEALDEAYEHDADRAVILHDLGTGHRYRFEKNGEIADIEVSVNRSREALDLLAADHPHKSSFLEGLGIGLMARYQRLGATEDTETAVRCLREALELESQDALARAEKLTTLGLAYRIKYGRTAAPQDFEMATAYFQEALEKTPEHHPGRPKRLQALGNIYKDKYLRTGAMSDIKTAITLFKKILDIISHDHPGRVQYLSDLGGAYGDTHRTTGRIEELDVSIDLLQEAVNQSSSNHSCRVQQLYSLGSAHQYRYRATGSMRDLRVCIEILDEAIKLVTENHPYRVPILQNLGAAYMDNHQRTGKVDAIEKAISKFEEALAITSMDHPDRARRLHNLGTGYFVSYQSTKLQTDFEKSVALLEDALGRLPEGHADRPRLLQDIGIQYSERYQDSKVEEDLEISLGRLQEALNVIPEEHPDRATLLRSPVGQRLEAGKASLEFHAFEENWTLAYEIAVKTVSMIPLVASRSLDQSDKQYLATRDVGLTSDAAAVALMAGKDTYEAIRLLELGRGLILGSLNDMRADVLDLQQRYPTLGQEYIQFRDQLDTPASMSQHSDSASWTNHESNQRYDAGKGLERTIQTIRSKPGFERFLMAPTADEIKEAASSGPLVVINASKHRCDALIINETSFRTLNLPRLHSIDIANRVTQLKPQTITMELLEWMWDSIAQPVLEYLGFLKSPQSSWPHICWIPTGPLARFPIHAAGYHLNSSDNVMDQAISSYSPSVRAIVESRQRLSRPRTRGSPNKMVLVGMDDLFYAPQEVEQLALICDGMQISRPRPYQEDVMRALQDCDIFHFAGHGRTEPLDPSRSALVLKDEPLTVQALFETNLRSRHPFLAYLSACGTGQVENAELIDEGLHLIAACQLAGFQHVIGTLWDVDDRSCVDVATITYDWMKKQGLSGEGVAEGLFHACRSLRTQWISENASRAASNLEKDKSEEKGSGGLAGQGPTQGGTVPYRNATVVEDIPLLWVPYVHFGS</sequence>
<dbReference type="InterPro" id="IPR011990">
    <property type="entry name" value="TPR-like_helical_dom_sf"/>
</dbReference>
<dbReference type="OrthoDB" id="9991317at2759"/>
<evidence type="ECO:0000313" key="4">
    <source>
        <dbReference type="Proteomes" id="UP000777438"/>
    </source>
</evidence>
<protein>
    <submittedName>
        <fullName evidence="3">CHAT domain-containing protein</fullName>
    </submittedName>
</protein>
<name>A0A9P9AIV4_9HYPO</name>
<feature type="compositionally biased region" description="Gly residues" evidence="1">
    <location>
        <begin position="998"/>
        <end position="1008"/>
    </location>
</feature>
<accession>A0A9P9AIV4</accession>
<evidence type="ECO:0000313" key="3">
    <source>
        <dbReference type="EMBL" id="KAH6866201.1"/>
    </source>
</evidence>